<organism evidence="1 2">
    <name type="scientific">Tilletia caries</name>
    <name type="common">wheat bunt fungus</name>
    <dbReference type="NCBI Taxonomy" id="13290"/>
    <lineage>
        <taxon>Eukaryota</taxon>
        <taxon>Fungi</taxon>
        <taxon>Dikarya</taxon>
        <taxon>Basidiomycota</taxon>
        <taxon>Ustilaginomycotina</taxon>
        <taxon>Exobasidiomycetes</taxon>
        <taxon>Tilletiales</taxon>
        <taxon>Tilletiaceae</taxon>
        <taxon>Tilletia</taxon>
    </lineage>
</organism>
<dbReference type="EMBL" id="LWDD02003101">
    <property type="protein sequence ID" value="KAE8238099.1"/>
    <property type="molecule type" value="Genomic_DNA"/>
</dbReference>
<sequence>MDGRLDTVVNGFALPREGNKGFDGWFPASQQDNKPELGLGAASVAEIGDVIIQPLPVIADALYPTSGFGADAAFAAAHTAHDSRFTMHHAEGEPDSDGGYPVDATLAFLPDSTPAHHNRRTHFRTRPHFRTHLRKSGCASPAARASLPVPRFSSDTVTRSPLPVECRYIRKPALYTRPLCAVTPGAQCTYCSCL</sequence>
<name>A0A177T0F1_9BASI</name>
<comment type="caution">
    <text evidence="1">The sequence shown here is derived from an EMBL/GenBank/DDBJ whole genome shotgun (WGS) entry which is preliminary data.</text>
</comment>
<reference evidence="1" key="1">
    <citation type="submission" date="2016-04" db="EMBL/GenBank/DDBJ databases">
        <authorList>
            <person name="Nguyen H.D."/>
            <person name="Kesanakurti P."/>
            <person name="Cullis J."/>
            <person name="Levesque C.A."/>
            <person name="Hambleton S."/>
        </authorList>
    </citation>
    <scope>NUCLEOTIDE SEQUENCE</scope>
    <source>
        <strain evidence="1">DAOMC 238032</strain>
    </source>
</reference>
<reference evidence="1" key="2">
    <citation type="journal article" date="2019" name="IMA Fungus">
        <title>Genome sequencing and comparison of five Tilletia species to identify candidate genes for the detection of regulated species infecting wheat.</title>
        <authorList>
            <person name="Nguyen H.D.T."/>
            <person name="Sultana T."/>
            <person name="Kesanakurti P."/>
            <person name="Hambleton S."/>
        </authorList>
    </citation>
    <scope>NUCLEOTIDE SEQUENCE</scope>
    <source>
        <strain evidence="1">DAOMC 238032</strain>
    </source>
</reference>
<proteinExistence type="predicted"/>
<evidence type="ECO:0000313" key="2">
    <source>
        <dbReference type="Proteomes" id="UP000077671"/>
    </source>
</evidence>
<evidence type="ECO:0000313" key="1">
    <source>
        <dbReference type="EMBL" id="KAE8238099.1"/>
    </source>
</evidence>
<accession>A0A177T0F1</accession>
<gene>
    <name evidence="1" type="ORF">A4X03_0g8955</name>
</gene>
<dbReference type="AlphaFoldDB" id="A0A177T0F1"/>
<protein>
    <submittedName>
        <fullName evidence="1">Uncharacterized protein</fullName>
    </submittedName>
</protein>
<dbReference type="Proteomes" id="UP000077671">
    <property type="component" value="Unassembled WGS sequence"/>
</dbReference>